<dbReference type="Gene3D" id="3.40.50.720">
    <property type="entry name" value="NAD(P)-binding Rossmann-like Domain"/>
    <property type="match status" value="1"/>
</dbReference>
<feature type="compositionally biased region" description="Low complexity" evidence="7">
    <location>
        <begin position="1186"/>
        <end position="1196"/>
    </location>
</feature>
<dbReference type="SUPFAM" id="SSF55048">
    <property type="entry name" value="Probable ACP-binding domain of malonyl-CoA ACP transacylase"/>
    <property type="match status" value="1"/>
</dbReference>
<dbReference type="GO" id="GO:0031177">
    <property type="term" value="F:phosphopantetheine binding"/>
    <property type="evidence" value="ECO:0007669"/>
    <property type="project" value="InterPro"/>
</dbReference>
<sequence length="1791" mass="195635">MGLQMDNEFASALAPLIPALQNLPKPKVHDVETRRQILAGFTTNAQLPEDVAQTIHNVKTPDGYSLPIWHLKRTDRNPSSAGGPAVLHIHGGGFISLSPAVMMAGLAEYVVKTDIQLFAVDYRLAPEHPYPTPLDDCWAALTWIMSQAEELGVDASRVGLMGQSAGGGLAAGLTLLARDRQLQPPIARQILGYPMLDDRNSESMPEGIITLWNEEDNVTGWTAYLGRKVQSDHVPIYAAPARAKDVKGLPPLYMDIGQLDLFVKENLAYVGKFLDARVETEFHIYPGLSHGFEGLAPNHPVAKETCPNNPTDLKERNVNIATDLTRWERSSDPAKPRRVLINNFSAAGGNSAMLIDDAPILSPSTDIDPRSVHLVAISARSPASLQSNLRSMHGFLKQNEQHVQLGQLSYTTTARRMHHRYRVMLAGANTDELCRQIESALREDAGVTRPKSGLGIIFTFTGQGAQYPGMGKQLFDNFSVFRKEMLQLERIAQALGFPQMLPVIEADEGRDIGEFLPAAVQLASICMQIALCRLWASWGIVPDAVVGHSLGEYAALNAAGVLSDADTLHLVGKRAELLQERCRCDTHAMLVVRASVAQIERVLGGDVTKHKVEFACINSPVETVLAGTKDAITESAAILTGASLQATLLKVPYAFHSAQLGPMLSELEQVAKYVRFSKPTVPVLCPVDGSLVKDVGVFGPQYMVRHSREPVNMLQELSAARNNNVVTDLTAMLEIGPHPAIGAMIRAVLGSHVPTLASCQRGRSTWHVLTASLKHMYTAGADIRWLEYHRDFKSSHKVISLPSYNWDMTDYWIPYVHDWSLRKGDPPLIINSGGGPRLDTTTVHRVVQETACSADQLRVVVEADIQRPDLSPVVQGQEVDGIPLCTASVYAYISLTLGTYLVQRYRPSQAGNLVDVTDMTITKALILRAGQKQQLLQGHAHVDWSTNSAVVVFMSFDEHSRCTLRFKDGPPLQKSLQKGVARVTQRLQALRDGVGHGTTARYNRAMAYRAIRPLARFHPDYRAVDEAILDSVKLECSSHLNFTTLKKGGKFHTHPAVIDALTQSCGFTMNCNDSADLDEEYMNHGWGWLQLFEDIDLQKSYRTYTLMKEGIDNMYHGDVVVLDDHDKVVAFFGQITIQRVPRRVLKVILTMESGAKSQRQVTTSRSEIATMKTPTSDPVKPIIRHSSSAAAVPDPVSAKEDAAARSSSASGGSQTPSGLARAFSIIAEESGLAVTDLTDGTVLADAGIDSLLALTISARFKEELDVDLDLNALFVEYPTVGELKTFVGKVTFSTVSSAETSNPTSGAAEYADTIVSSSASMAGGSLEKHQDGPLAQKVDVNRALQIISEESGVATEDLTNDTVFSDAGVDSLLSLVITSRFRDELGLGIQLESLLLECPTVGELKAYLLGGDSDTTQAATQSSSPSLVAAASLPTTETQVSEIRSDLPPRSQEESNALTARQNAVDRLVHKYTSGFSAPQSVPSSSAPTEEGTVVLVTGATGSLGSHLAYMLAQRADLKRVVCLNRENRDDAYTRQVKKMREKGIRFPETLKPKLLVLQADTSKPMLGLERNTYGNLVDSVTHIIHNAWPMSGKRALDRFEPQFQVMQNLIQLSSDIASRRPSSFKVSFQMVSSIGVVGLYGLQDSKEHKDKTKPTVVPEARLGIDSVLPNGYGEVKWGCERMLDETLRKHPDRCRTMVVRLGQIAGSKSHGYWSPMEHISFLVKSSQTVKALPNLGGTVRWTPVEDVAGTLIDLVLSDQKRDPHPFYHIDHPVGQPWAQVNAILADKNLI</sequence>
<dbReference type="InterPro" id="IPR030918">
    <property type="entry name" value="PT_fungal_PKS"/>
</dbReference>
<dbReference type="PROSITE" id="PS00012">
    <property type="entry name" value="PHOSPHOPANTETHEINE"/>
    <property type="match status" value="1"/>
</dbReference>
<feature type="compositionally biased region" description="Basic and acidic residues" evidence="7">
    <location>
        <begin position="1443"/>
        <end position="1453"/>
    </location>
</feature>
<dbReference type="InterPro" id="IPR001227">
    <property type="entry name" value="Ac_transferase_dom_sf"/>
</dbReference>
<evidence type="ECO:0000256" key="4">
    <source>
        <dbReference type="ARBA" id="ARBA00022737"/>
    </source>
</evidence>
<dbReference type="Gene3D" id="3.30.70.250">
    <property type="entry name" value="Malonyl-CoA ACP transacylase, ACP-binding"/>
    <property type="match status" value="1"/>
</dbReference>
<dbReference type="InterPro" id="IPR042104">
    <property type="entry name" value="PKS_dehydratase_sf"/>
</dbReference>
<dbReference type="Pfam" id="PF07993">
    <property type="entry name" value="NAD_binding_4"/>
    <property type="match status" value="1"/>
</dbReference>
<protein>
    <submittedName>
        <fullName evidence="10">Polyketide synthase</fullName>
    </submittedName>
</protein>
<evidence type="ECO:0000313" key="11">
    <source>
        <dbReference type="Proteomes" id="UP000764110"/>
    </source>
</evidence>
<reference evidence="10 11" key="1">
    <citation type="submission" date="2020-07" db="EMBL/GenBank/DDBJ databases">
        <title>Metarhizium humberi genome.</title>
        <authorList>
            <person name="Lysoe E."/>
        </authorList>
    </citation>
    <scope>NUCLEOTIDE SEQUENCE [LARGE SCALE GENOMIC DNA]</scope>
    <source>
        <strain evidence="10 11">ESALQ1638</strain>
    </source>
</reference>
<dbReference type="InterPro" id="IPR013120">
    <property type="entry name" value="FAR_NAD-bd"/>
</dbReference>
<evidence type="ECO:0000256" key="6">
    <source>
        <dbReference type="PROSITE-ProRule" id="PRU01363"/>
    </source>
</evidence>
<dbReference type="SMART" id="SM00827">
    <property type="entry name" value="PKS_AT"/>
    <property type="match status" value="1"/>
</dbReference>
<dbReference type="InterPro" id="IPR009081">
    <property type="entry name" value="PP-bd_ACP"/>
</dbReference>
<keyword evidence="3" id="KW-0808">Transferase</keyword>
<keyword evidence="11" id="KW-1185">Reference proteome</keyword>
<evidence type="ECO:0000259" key="8">
    <source>
        <dbReference type="PROSITE" id="PS50075"/>
    </source>
</evidence>
<evidence type="ECO:0000256" key="7">
    <source>
        <dbReference type="SAM" id="MobiDB-lite"/>
    </source>
</evidence>
<organism evidence="10 11">
    <name type="scientific">Metarhizium humberi</name>
    <dbReference type="NCBI Taxonomy" id="2596975"/>
    <lineage>
        <taxon>Eukaryota</taxon>
        <taxon>Fungi</taxon>
        <taxon>Dikarya</taxon>
        <taxon>Ascomycota</taxon>
        <taxon>Pezizomycotina</taxon>
        <taxon>Sordariomycetes</taxon>
        <taxon>Hypocreomycetidae</taxon>
        <taxon>Hypocreales</taxon>
        <taxon>Clavicipitaceae</taxon>
        <taxon>Metarhizium</taxon>
    </lineage>
</organism>
<dbReference type="Pfam" id="PF00550">
    <property type="entry name" value="PP-binding"/>
    <property type="match status" value="2"/>
</dbReference>
<dbReference type="InterPro" id="IPR036291">
    <property type="entry name" value="NAD(P)-bd_dom_sf"/>
</dbReference>
<keyword evidence="5" id="KW-0511">Multifunctional enzyme</keyword>
<dbReference type="Pfam" id="PF00698">
    <property type="entry name" value="Acyl_transf_1"/>
    <property type="match status" value="1"/>
</dbReference>
<dbReference type="InterPro" id="IPR020806">
    <property type="entry name" value="PKS_PP-bd"/>
</dbReference>
<dbReference type="InterPro" id="IPR016036">
    <property type="entry name" value="Malonyl_transacylase_ACP-bd"/>
</dbReference>
<dbReference type="Pfam" id="PF14765">
    <property type="entry name" value="PS-DH"/>
    <property type="match status" value="1"/>
</dbReference>
<feature type="domain" description="Carrier" evidence="8">
    <location>
        <begin position="1213"/>
        <end position="1291"/>
    </location>
</feature>
<dbReference type="SUPFAM" id="SSF52151">
    <property type="entry name" value="FabD/lysophospholipase-like"/>
    <property type="match status" value="1"/>
</dbReference>
<dbReference type="Gene3D" id="3.10.129.110">
    <property type="entry name" value="Polyketide synthase dehydratase"/>
    <property type="match status" value="1"/>
</dbReference>
<keyword evidence="1" id="KW-0596">Phosphopantetheine</keyword>
<dbReference type="NCBIfam" id="TIGR04532">
    <property type="entry name" value="PT_fungal_PKS"/>
    <property type="match status" value="1"/>
</dbReference>
<accession>A0A9P8M6M8</accession>
<dbReference type="InterPro" id="IPR016035">
    <property type="entry name" value="Acyl_Trfase/lysoPLipase"/>
</dbReference>
<dbReference type="PANTHER" id="PTHR43775">
    <property type="entry name" value="FATTY ACID SYNTHASE"/>
    <property type="match status" value="1"/>
</dbReference>
<dbReference type="Pfam" id="PF07859">
    <property type="entry name" value="Abhydrolase_3"/>
    <property type="match status" value="1"/>
</dbReference>
<keyword evidence="4" id="KW-0677">Repeat</keyword>
<dbReference type="GO" id="GO:0016787">
    <property type="term" value="F:hydrolase activity"/>
    <property type="evidence" value="ECO:0007669"/>
    <property type="project" value="InterPro"/>
</dbReference>
<feature type="domain" description="PKS/mFAS DH" evidence="9">
    <location>
        <begin position="844"/>
        <end position="1146"/>
    </location>
</feature>
<dbReference type="Proteomes" id="UP000764110">
    <property type="component" value="Unassembled WGS sequence"/>
</dbReference>
<evidence type="ECO:0000256" key="5">
    <source>
        <dbReference type="ARBA" id="ARBA00023268"/>
    </source>
</evidence>
<dbReference type="Gene3D" id="3.30.70.3290">
    <property type="match status" value="1"/>
</dbReference>
<dbReference type="Gene3D" id="3.40.50.1820">
    <property type="entry name" value="alpha/beta hydrolase"/>
    <property type="match status" value="1"/>
</dbReference>
<evidence type="ECO:0000256" key="2">
    <source>
        <dbReference type="ARBA" id="ARBA00022553"/>
    </source>
</evidence>
<feature type="region of interest" description="Disordered" evidence="7">
    <location>
        <begin position="1415"/>
        <end position="1457"/>
    </location>
</feature>
<feature type="compositionally biased region" description="Low complexity" evidence="7">
    <location>
        <begin position="1204"/>
        <end position="1217"/>
    </location>
</feature>
<dbReference type="InterPro" id="IPR029058">
    <property type="entry name" value="AB_hydrolase_fold"/>
</dbReference>
<dbReference type="InterPro" id="IPR014043">
    <property type="entry name" value="Acyl_transferase_dom"/>
</dbReference>
<feature type="domain" description="Carrier" evidence="8">
    <location>
        <begin position="1337"/>
        <end position="1412"/>
    </location>
</feature>
<feature type="compositionally biased region" description="Low complexity" evidence="7">
    <location>
        <begin position="1415"/>
        <end position="1434"/>
    </location>
</feature>
<dbReference type="SUPFAM" id="SSF51735">
    <property type="entry name" value="NAD(P)-binding Rossmann-fold domains"/>
    <property type="match status" value="1"/>
</dbReference>
<dbReference type="InterPro" id="IPR049551">
    <property type="entry name" value="PKS_DH_C"/>
</dbReference>
<feature type="region of interest" description="C-terminal hotdog fold" evidence="6">
    <location>
        <begin position="999"/>
        <end position="1146"/>
    </location>
</feature>
<evidence type="ECO:0000256" key="3">
    <source>
        <dbReference type="ARBA" id="ARBA00022679"/>
    </source>
</evidence>
<keyword evidence="2" id="KW-0597">Phosphoprotein</keyword>
<feature type="region of interest" description="N-terminal hotdog fold" evidence="6">
    <location>
        <begin position="844"/>
        <end position="981"/>
    </location>
</feature>
<comment type="caution">
    <text evidence="6">Lacks conserved residue(s) required for the propagation of feature annotation.</text>
</comment>
<dbReference type="Gene3D" id="1.10.1200.10">
    <property type="entry name" value="ACP-like"/>
    <property type="match status" value="2"/>
</dbReference>
<evidence type="ECO:0000256" key="1">
    <source>
        <dbReference type="ARBA" id="ARBA00022450"/>
    </source>
</evidence>
<dbReference type="InterPro" id="IPR036736">
    <property type="entry name" value="ACP-like_sf"/>
</dbReference>
<gene>
    <name evidence="10" type="ORF">MHUMG1_09297</name>
</gene>
<evidence type="ECO:0000313" key="10">
    <source>
        <dbReference type="EMBL" id="KAH0593050.1"/>
    </source>
</evidence>
<feature type="region of interest" description="Disordered" evidence="7">
    <location>
        <begin position="1156"/>
        <end position="1217"/>
    </location>
</feature>
<name>A0A9P8M6M8_9HYPO</name>
<dbReference type="SUPFAM" id="SSF47336">
    <property type="entry name" value="ACP-like"/>
    <property type="match status" value="2"/>
</dbReference>
<dbReference type="SUPFAM" id="SSF53474">
    <property type="entry name" value="alpha/beta-Hydrolases"/>
    <property type="match status" value="1"/>
</dbReference>
<dbReference type="GO" id="GO:0044550">
    <property type="term" value="P:secondary metabolite biosynthetic process"/>
    <property type="evidence" value="ECO:0007669"/>
    <property type="project" value="TreeGrafter"/>
</dbReference>
<dbReference type="GO" id="GO:0006633">
    <property type="term" value="P:fatty acid biosynthetic process"/>
    <property type="evidence" value="ECO:0007669"/>
    <property type="project" value="TreeGrafter"/>
</dbReference>
<proteinExistence type="predicted"/>
<dbReference type="PROSITE" id="PS50075">
    <property type="entry name" value="CARRIER"/>
    <property type="match status" value="2"/>
</dbReference>
<comment type="caution">
    <text evidence="10">The sequence shown here is derived from an EMBL/GenBank/DDBJ whole genome shotgun (WGS) entry which is preliminary data.</text>
</comment>
<dbReference type="InterPro" id="IPR013094">
    <property type="entry name" value="AB_hydrolase_3"/>
</dbReference>
<dbReference type="GO" id="GO:0004312">
    <property type="term" value="F:fatty acid synthase activity"/>
    <property type="evidence" value="ECO:0007669"/>
    <property type="project" value="TreeGrafter"/>
</dbReference>
<dbReference type="EMBL" id="JACEFI010000024">
    <property type="protein sequence ID" value="KAH0593050.1"/>
    <property type="molecule type" value="Genomic_DNA"/>
</dbReference>
<feature type="compositionally biased region" description="Polar residues" evidence="7">
    <location>
        <begin position="1156"/>
        <end position="1176"/>
    </location>
</feature>
<dbReference type="PANTHER" id="PTHR43775:SF40">
    <property type="entry name" value="NORSOLORINIC ACID SYNTHASE STCA"/>
    <property type="match status" value="1"/>
</dbReference>
<dbReference type="Gene3D" id="3.40.366.10">
    <property type="entry name" value="Malonyl-Coenzyme A Acyl Carrier Protein, domain 2"/>
    <property type="match status" value="1"/>
</dbReference>
<dbReference type="Pfam" id="PF22621">
    <property type="entry name" value="CurL-like_PKS_C"/>
    <property type="match status" value="1"/>
</dbReference>
<dbReference type="SMART" id="SM00823">
    <property type="entry name" value="PKS_PP"/>
    <property type="match status" value="2"/>
</dbReference>
<dbReference type="FunFam" id="1.10.1200.10:FF:000011">
    <property type="entry name" value="Sterigmatocystin biosynthesis polyketide synthase"/>
    <property type="match status" value="2"/>
</dbReference>
<dbReference type="InterPro" id="IPR006162">
    <property type="entry name" value="Ppantetheine_attach_site"/>
</dbReference>
<dbReference type="InterPro" id="IPR050091">
    <property type="entry name" value="PKS_NRPS_Biosynth_Enz"/>
</dbReference>
<dbReference type="InterPro" id="IPR049900">
    <property type="entry name" value="PKS_mFAS_DH"/>
</dbReference>
<evidence type="ECO:0000259" key="9">
    <source>
        <dbReference type="PROSITE" id="PS52019"/>
    </source>
</evidence>
<dbReference type="PROSITE" id="PS52019">
    <property type="entry name" value="PKS_MFAS_DH"/>
    <property type="match status" value="1"/>
</dbReference>